<gene>
    <name evidence="5" type="ORF">PMAA_002330</name>
</gene>
<dbReference type="InterPro" id="IPR056884">
    <property type="entry name" value="NPHP3-like_N"/>
</dbReference>
<sequence length="1648" mass="187834">MSDKRNVAKQTPPIPIQNSETSPDQKDAKSLDDLWKEAVTRIQKENGVSLPAVSESDSDALQQPDQRLQKASELFEKSRHPDERKTKVIKAVSGCLDWTYSGVTFFKDHVSGTYAAPAQIVAGSVLYMIQAAKNVTEDFDLIESTFVELHDALLDIGDLKKREFRESNFLNKLMDIFISMLDFCLFSGKMFVEYRRKRLYLNALLHGRNKKIMARCEKVKMTIMVFRATIPFQILDVVKAMDSKIEDLPANLLDLLQHERIKPSDLQALWGRTTSLEKITKTLKDNKDLDPDVIVAIQIHMEFLKAHLVTGTFSWIENEPVYKSWVSGHKTPVIYVSGATGTGKTFFSYRCFMSIQEQAKKNRLEGGKNNPRQTTLVTYFPFEPGRRDSQSFRNVLAYILVQIADNDGKLGDSIAKDLAASKIAKEEDSKKKLDFMWEKLLVKKFEKTPDTSRILYIILDGVELMDGPDRQAMLSLFQTLNSDKDGIRILMTGPPDEDIYGPIAQYTDCPKIDLFEKTRSSSDFAKLIDSHFNQSEMLKSFKDSTKEIIKSKLLDSPERVMSSVDLTLTMLEQCDGDASALIKIDHVKGQHGLYTAMIDTVCSKRSPRDREIVEKIFALCTFAKEPFKVFELEQLLEQETTISSFDVAAEIEGRLSSAADNAWDSLLYTDNYRTTSSPEIDTSPKPETENDAIEAQKRRDKNKQKQVRFRQPAFRDYLEQSSNNMIRDPVKAKVDIFLKLVGILCDQLPQGAPNRDSLQEYAADWLLDHLEDIHVKNTTPQQGAQVVEALMRILYNDNDVSRVFEEIQSRRSDLHDVDFGIYAISNLPYEERGFRHLNLLLAWARKMSFHNEEKMSTRAQEGIEKLLKDTRSVLEHLARGHLVRWTERMTYGEAKISYNFICRALWLETGKLDPDYPDPRAYFPAVTATRAKALIEYGKNEVYKNPVEIARCRIATALVLQTELTDEIRELYVELYQTNLTERTTLGPEKFYSYLGMAEYHRASFLTSTTDEGEEELNAKWRNVVSFADKALIERNEEKGALGSELRNERCIKAFLLKSEALTELGSDAEAIATCEEALSEELEYTDEILEFLKTIVNIHTKKEEWTKVIQAVRRQRPRIRSEWLWHRSANFTDKKDSLRRAAVETRRVDFAIQIFEEAVEYWQARDIGHSVATQAELAVVYRRDARATKMAENEIEKLITRLVENRMSLWLVDRIFPEMIDIHYENFIVTESKDVKQQIITQVEKTIDRYENMQIVEPLTIAKALLVLAEMWTNFDGKLKARQYAERAFTLCIADLEDSIGANDSAAFRLLAKILMFANLEIDAGIALSLQFSYVNMGYDDSYSMRLDPIVTEQTLESTNEVQPTQSLQQQDVQQSPTPQSPIGLGESEIESKALEETVNGSMEPVPSLPPGKSDDKDNATSTQIVEVADISTSTSEQTTNSNASEVLQTKEASDEPAAETLPSPVPSEDGHAVPGTATVESAQIDASTYTDVNGEDQVTVTAEPLPEPADAPVDVSVYQDIMDTEYAVGCVGQCMNPPIEVKSFGPKSDKMYYCLDCDDVQYCEPCYQIQIKFYDNFEEGFWYKSCWARHRFIPMPIDQWMGVKDGVIRIGKKEKLWKDWLLSVKSRWKRRMNEEEVPNHSGAALM</sequence>
<evidence type="ECO:0000313" key="6">
    <source>
        <dbReference type="Proteomes" id="UP000001294"/>
    </source>
</evidence>
<dbReference type="Pfam" id="PF17109">
    <property type="entry name" value="Goodbye"/>
    <property type="match status" value="1"/>
</dbReference>
<dbReference type="Gene3D" id="3.40.50.300">
    <property type="entry name" value="P-loop containing nucleotide triphosphate hydrolases"/>
    <property type="match status" value="1"/>
</dbReference>
<dbReference type="OrthoDB" id="6415790at2759"/>
<evidence type="ECO:0000256" key="1">
    <source>
        <dbReference type="ARBA" id="ARBA00022737"/>
    </source>
</evidence>
<dbReference type="Proteomes" id="UP000001294">
    <property type="component" value="Unassembled WGS sequence"/>
</dbReference>
<dbReference type="InterPro" id="IPR027417">
    <property type="entry name" value="P-loop_NTPase"/>
</dbReference>
<dbReference type="VEuPathDB" id="FungiDB:PMAA_002330"/>
<dbReference type="HOGENOM" id="CLU_001376_0_0_1"/>
<accession>B6QSP5</accession>
<dbReference type="PANTHER" id="PTHR10039:SF17">
    <property type="entry name" value="FUNGAL STAND N-TERMINAL GOODBYE DOMAIN-CONTAINING PROTEIN-RELATED"/>
    <property type="match status" value="1"/>
</dbReference>
<evidence type="ECO:0000259" key="3">
    <source>
        <dbReference type="Pfam" id="PF17109"/>
    </source>
</evidence>
<feature type="domain" description="Fungal STAND N-terminal Goodbye" evidence="3">
    <location>
        <begin position="35"/>
        <end position="153"/>
    </location>
</feature>
<evidence type="ECO:0000313" key="5">
    <source>
        <dbReference type="EMBL" id="EEA19440.1"/>
    </source>
</evidence>
<feature type="compositionally biased region" description="Low complexity" evidence="2">
    <location>
        <begin position="1363"/>
        <end position="1383"/>
    </location>
</feature>
<dbReference type="SUPFAM" id="SSF52540">
    <property type="entry name" value="P-loop containing nucleoside triphosphate hydrolases"/>
    <property type="match status" value="1"/>
</dbReference>
<evidence type="ECO:0000256" key="2">
    <source>
        <dbReference type="SAM" id="MobiDB-lite"/>
    </source>
</evidence>
<dbReference type="PhylomeDB" id="B6QSP5"/>
<feature type="region of interest" description="Disordered" evidence="2">
    <location>
        <begin position="46"/>
        <end position="67"/>
    </location>
</feature>
<feature type="domain" description="Nephrocystin 3-like N-terminal" evidence="4">
    <location>
        <begin position="311"/>
        <end position="492"/>
    </location>
</feature>
<evidence type="ECO:0000259" key="4">
    <source>
        <dbReference type="Pfam" id="PF24883"/>
    </source>
</evidence>
<protein>
    <submittedName>
        <fullName evidence="5">Uncharacterized protein</fullName>
    </submittedName>
</protein>
<feature type="region of interest" description="Disordered" evidence="2">
    <location>
        <begin position="674"/>
        <end position="708"/>
    </location>
</feature>
<keyword evidence="6" id="KW-1185">Reference proteome</keyword>
<dbReference type="PANTHER" id="PTHR10039">
    <property type="entry name" value="AMELOGENIN"/>
    <property type="match status" value="1"/>
</dbReference>
<reference evidence="6" key="1">
    <citation type="journal article" date="2015" name="Genome Announc.">
        <title>Genome sequence of the AIDS-associated pathogen Penicillium marneffei (ATCC18224) and its near taxonomic relative Talaromyces stipitatus (ATCC10500).</title>
        <authorList>
            <person name="Nierman W.C."/>
            <person name="Fedorova-Abrams N.D."/>
            <person name="Andrianopoulos A."/>
        </authorList>
    </citation>
    <scope>NUCLEOTIDE SEQUENCE [LARGE SCALE GENOMIC DNA]</scope>
    <source>
        <strain evidence="6">ATCC 18224 / CBS 334.59 / QM 7333</strain>
    </source>
</reference>
<dbReference type="EMBL" id="DS995905">
    <property type="protein sequence ID" value="EEA19440.1"/>
    <property type="molecule type" value="Genomic_DNA"/>
</dbReference>
<organism evidence="5 6">
    <name type="scientific">Talaromyces marneffei (strain ATCC 18224 / CBS 334.59 / QM 7333)</name>
    <name type="common">Penicillium marneffei</name>
    <dbReference type="NCBI Taxonomy" id="441960"/>
    <lineage>
        <taxon>Eukaryota</taxon>
        <taxon>Fungi</taxon>
        <taxon>Dikarya</taxon>
        <taxon>Ascomycota</taxon>
        <taxon>Pezizomycotina</taxon>
        <taxon>Eurotiomycetes</taxon>
        <taxon>Eurotiomycetidae</taxon>
        <taxon>Eurotiales</taxon>
        <taxon>Trichocomaceae</taxon>
        <taxon>Talaromyces</taxon>
        <taxon>Talaromyces sect. Talaromyces</taxon>
    </lineage>
</organism>
<feature type="compositionally biased region" description="Basic residues" evidence="2">
    <location>
        <begin position="698"/>
        <end position="708"/>
    </location>
</feature>
<dbReference type="Pfam" id="PF24883">
    <property type="entry name" value="NPHP3_N"/>
    <property type="match status" value="1"/>
</dbReference>
<dbReference type="InterPro" id="IPR031350">
    <property type="entry name" value="Goodbye_dom"/>
</dbReference>
<proteinExistence type="predicted"/>
<feature type="region of interest" description="Disordered" evidence="2">
    <location>
        <begin position="1399"/>
        <end position="1476"/>
    </location>
</feature>
<keyword evidence="1" id="KW-0677">Repeat</keyword>
<name>B6QSP5_TALMQ</name>
<feature type="region of interest" description="Disordered" evidence="2">
    <location>
        <begin position="1357"/>
        <end position="1386"/>
    </location>
</feature>
<feature type="compositionally biased region" description="Low complexity" evidence="2">
    <location>
        <begin position="1433"/>
        <end position="1447"/>
    </location>
</feature>
<feature type="region of interest" description="Disordered" evidence="2">
    <location>
        <begin position="1"/>
        <end position="31"/>
    </location>
</feature>